<evidence type="ECO:0000313" key="3">
    <source>
        <dbReference type="Proteomes" id="UP000192596"/>
    </source>
</evidence>
<proteinExistence type="predicted"/>
<evidence type="ECO:0000256" key="1">
    <source>
        <dbReference type="SAM" id="MobiDB-lite"/>
    </source>
</evidence>
<protein>
    <recommendedName>
        <fullName evidence="4">NADH dehydrogenase [ubiquinone] 1 beta subcomplex subunit 8, mitochondrial</fullName>
    </recommendedName>
</protein>
<dbReference type="STRING" id="1507870.A0A1V8SB12"/>
<dbReference type="InterPro" id="IPR008699">
    <property type="entry name" value="NDUFB8"/>
</dbReference>
<feature type="region of interest" description="Disordered" evidence="1">
    <location>
        <begin position="18"/>
        <end position="85"/>
    </location>
</feature>
<comment type="caution">
    <text evidence="2">The sequence shown here is derived from an EMBL/GenBank/DDBJ whole genome shotgun (WGS) entry which is preliminary data.</text>
</comment>
<evidence type="ECO:0008006" key="4">
    <source>
        <dbReference type="Google" id="ProtNLM"/>
    </source>
</evidence>
<feature type="compositionally biased region" description="Low complexity" evidence="1">
    <location>
        <begin position="18"/>
        <end position="36"/>
    </location>
</feature>
<gene>
    <name evidence="2" type="ORF">B0A48_17601</name>
</gene>
<sequence>MSPTLRLLRTLARPSLLTTARSSLPNPSLPKPSLSSFARSYATPTRRPADPANNPDNVEQGSEDLAGSDPNMDPGMNGNYPDPSKTSALALKRQFRDPYGVDGKAWWDPQERRMYGEAVHEDNDILGIFSPDVYTHATPGWAAVQVACFVGAFCTLLAVVSRFYPDIPAVPRTFPGGLETELGGPKTMVALRSEGEESVLD</sequence>
<accession>A0A1V8SB12</accession>
<dbReference type="Proteomes" id="UP000192596">
    <property type="component" value="Unassembled WGS sequence"/>
</dbReference>
<dbReference type="OrthoDB" id="2014058at2759"/>
<reference evidence="3" key="1">
    <citation type="submission" date="2017-03" db="EMBL/GenBank/DDBJ databases">
        <title>Genomes of endolithic fungi from Antarctica.</title>
        <authorList>
            <person name="Coleine C."/>
            <person name="Masonjones S."/>
            <person name="Stajich J.E."/>
        </authorList>
    </citation>
    <scope>NUCLEOTIDE SEQUENCE [LARGE SCALE GENOMIC DNA]</scope>
    <source>
        <strain evidence="3">CCFEE 5527</strain>
    </source>
</reference>
<keyword evidence="3" id="KW-1185">Reference proteome</keyword>
<dbReference type="InParanoid" id="A0A1V8SB12"/>
<organism evidence="2 3">
    <name type="scientific">Cryoendolithus antarcticus</name>
    <dbReference type="NCBI Taxonomy" id="1507870"/>
    <lineage>
        <taxon>Eukaryota</taxon>
        <taxon>Fungi</taxon>
        <taxon>Dikarya</taxon>
        <taxon>Ascomycota</taxon>
        <taxon>Pezizomycotina</taxon>
        <taxon>Dothideomycetes</taxon>
        <taxon>Dothideomycetidae</taxon>
        <taxon>Cladosporiales</taxon>
        <taxon>Cladosporiaceae</taxon>
        <taxon>Cryoendolithus</taxon>
    </lineage>
</organism>
<dbReference type="PANTHER" id="PTHR12840:SF1">
    <property type="entry name" value="NADH DEHYDROGENASE [UBIQUINONE] 1 BETA SUBCOMPLEX SUBUNIT 8, MITOCHONDRIAL"/>
    <property type="match status" value="1"/>
</dbReference>
<dbReference type="PANTHER" id="PTHR12840">
    <property type="entry name" value="NADH-UBIQUINONE OXIDOREDUCTASE ASHI SUBUNIT"/>
    <property type="match status" value="1"/>
</dbReference>
<name>A0A1V8SB12_9PEZI</name>
<dbReference type="GO" id="GO:0005739">
    <property type="term" value="C:mitochondrion"/>
    <property type="evidence" value="ECO:0007669"/>
    <property type="project" value="InterPro"/>
</dbReference>
<dbReference type="AlphaFoldDB" id="A0A1V8SB12"/>
<dbReference type="EMBL" id="NAJO01000068">
    <property type="protein sequence ID" value="OQN96345.1"/>
    <property type="molecule type" value="Genomic_DNA"/>
</dbReference>
<evidence type="ECO:0000313" key="2">
    <source>
        <dbReference type="EMBL" id="OQN96345.1"/>
    </source>
</evidence>